<evidence type="ECO:0000256" key="2">
    <source>
        <dbReference type="ARBA" id="ARBA00022826"/>
    </source>
</evidence>
<evidence type="ECO:0000256" key="3">
    <source>
        <dbReference type="ARBA" id="ARBA00022882"/>
    </source>
</evidence>
<dbReference type="Gene3D" id="2.60.120.10">
    <property type="entry name" value="Jelly Rolls"/>
    <property type="match status" value="2"/>
</dbReference>
<feature type="transmembrane region" description="Helical" evidence="6">
    <location>
        <begin position="140"/>
        <end position="158"/>
    </location>
</feature>
<evidence type="ECO:0000259" key="7">
    <source>
        <dbReference type="PROSITE" id="PS50042"/>
    </source>
</evidence>
<keyword evidence="3" id="KW-0813">Transport</keyword>
<keyword evidence="3" id="KW-0851">Voltage-gated channel</keyword>
<dbReference type="InterPro" id="IPR018490">
    <property type="entry name" value="cNMP-bd_dom_sf"/>
</dbReference>
<dbReference type="PRINTS" id="PR01463">
    <property type="entry name" value="EAGCHANLFMLY"/>
</dbReference>
<dbReference type="PROSITE" id="PS50042">
    <property type="entry name" value="CNMP_BINDING_3"/>
    <property type="match status" value="2"/>
</dbReference>
<keyword evidence="2" id="KW-0631">Potassium channel</keyword>
<feature type="transmembrane region" description="Helical" evidence="6">
    <location>
        <begin position="164"/>
        <end position="180"/>
    </location>
</feature>
<evidence type="ECO:0000256" key="1">
    <source>
        <dbReference type="ARBA" id="ARBA00022538"/>
    </source>
</evidence>
<dbReference type="SMART" id="SM00100">
    <property type="entry name" value="cNMP"/>
    <property type="match status" value="1"/>
</dbReference>
<dbReference type="EMBL" id="MPUH01000073">
    <property type="protein sequence ID" value="OMJ91822.1"/>
    <property type="molecule type" value="Genomic_DNA"/>
</dbReference>
<feature type="domain" description="Cyclic nucleotide-binding" evidence="7">
    <location>
        <begin position="399"/>
        <end position="482"/>
    </location>
</feature>
<evidence type="ECO:0000313" key="8">
    <source>
        <dbReference type="EMBL" id="OMJ91822.1"/>
    </source>
</evidence>
<keyword evidence="6" id="KW-0472">Membrane</keyword>
<keyword evidence="4" id="KW-0630">Potassium</keyword>
<evidence type="ECO:0000313" key="9">
    <source>
        <dbReference type="Proteomes" id="UP000187209"/>
    </source>
</evidence>
<dbReference type="InterPro" id="IPR003938">
    <property type="entry name" value="K_chnl_volt-dep_EAG/ELK/ERG"/>
</dbReference>
<dbReference type="Proteomes" id="UP000187209">
    <property type="component" value="Unassembled WGS sequence"/>
</dbReference>
<organism evidence="8 9">
    <name type="scientific">Stentor coeruleus</name>
    <dbReference type="NCBI Taxonomy" id="5963"/>
    <lineage>
        <taxon>Eukaryota</taxon>
        <taxon>Sar</taxon>
        <taxon>Alveolata</taxon>
        <taxon>Ciliophora</taxon>
        <taxon>Postciliodesmatophora</taxon>
        <taxon>Heterotrichea</taxon>
        <taxon>Heterotrichida</taxon>
        <taxon>Stentoridae</taxon>
        <taxon>Stentor</taxon>
    </lineage>
</organism>
<evidence type="ECO:0000256" key="6">
    <source>
        <dbReference type="SAM" id="Phobius"/>
    </source>
</evidence>
<keyword evidence="5" id="KW-0407">Ion channel</keyword>
<feature type="transmembrane region" description="Helical" evidence="6">
    <location>
        <begin position="65"/>
        <end position="89"/>
    </location>
</feature>
<dbReference type="PANTHER" id="PTHR10217:SF435">
    <property type="entry name" value="POTASSIUM VOLTAGE-GATED CHANNEL PROTEIN EAG"/>
    <property type="match status" value="1"/>
</dbReference>
<reference evidence="8 9" key="1">
    <citation type="submission" date="2016-11" db="EMBL/GenBank/DDBJ databases">
        <title>The macronuclear genome of Stentor coeruleus: a giant cell with tiny introns.</title>
        <authorList>
            <person name="Slabodnick M."/>
            <person name="Ruby J.G."/>
            <person name="Reiff S.B."/>
            <person name="Swart E.C."/>
            <person name="Gosai S."/>
            <person name="Prabakaran S."/>
            <person name="Witkowska E."/>
            <person name="Larue G.E."/>
            <person name="Fisher S."/>
            <person name="Freeman R.M."/>
            <person name="Gunawardena J."/>
            <person name="Chu W."/>
            <person name="Stover N.A."/>
            <person name="Gregory B.D."/>
            <person name="Nowacki M."/>
            <person name="Derisi J."/>
            <person name="Roy S.W."/>
            <person name="Marshall W.F."/>
            <person name="Sood P."/>
        </authorList>
    </citation>
    <scope>NUCLEOTIDE SEQUENCE [LARGE SCALE GENOMIC DNA]</scope>
    <source>
        <strain evidence="8">WM001</strain>
    </source>
</reference>
<gene>
    <name evidence="8" type="ORF">SteCoe_5493</name>
</gene>
<feature type="transmembrane region" description="Helical" evidence="6">
    <location>
        <begin position="95"/>
        <end position="119"/>
    </location>
</feature>
<dbReference type="CDD" id="cd00038">
    <property type="entry name" value="CAP_ED"/>
    <property type="match status" value="1"/>
</dbReference>
<dbReference type="GO" id="GO:0034702">
    <property type="term" value="C:monoatomic ion channel complex"/>
    <property type="evidence" value="ECO:0007669"/>
    <property type="project" value="UniProtKB-KW"/>
</dbReference>
<feature type="transmembrane region" description="Helical" evidence="6">
    <location>
        <begin position="241"/>
        <end position="263"/>
    </location>
</feature>
<dbReference type="InterPro" id="IPR050818">
    <property type="entry name" value="KCNH_animal-type"/>
</dbReference>
<comment type="caution">
    <text evidence="8">The sequence shown here is derived from an EMBL/GenBank/DDBJ whole genome shotgun (WGS) entry which is preliminary data.</text>
</comment>
<evidence type="ECO:0000256" key="4">
    <source>
        <dbReference type="ARBA" id="ARBA00022958"/>
    </source>
</evidence>
<dbReference type="SUPFAM" id="SSF81324">
    <property type="entry name" value="Voltage-gated potassium channels"/>
    <property type="match status" value="1"/>
</dbReference>
<dbReference type="GO" id="GO:0005249">
    <property type="term" value="F:voltage-gated potassium channel activity"/>
    <property type="evidence" value="ECO:0007669"/>
    <property type="project" value="InterPro"/>
</dbReference>
<dbReference type="SUPFAM" id="SSF51206">
    <property type="entry name" value="cAMP-binding domain-like"/>
    <property type="match status" value="2"/>
</dbReference>
<feature type="transmembrane region" description="Helical" evidence="6">
    <location>
        <begin position="201"/>
        <end position="221"/>
    </location>
</feature>
<keyword evidence="6" id="KW-1133">Transmembrane helix</keyword>
<dbReference type="AlphaFoldDB" id="A0A1R2CS32"/>
<evidence type="ECO:0000256" key="5">
    <source>
        <dbReference type="ARBA" id="ARBA00023303"/>
    </source>
</evidence>
<dbReference type="GO" id="GO:0042391">
    <property type="term" value="P:regulation of membrane potential"/>
    <property type="evidence" value="ECO:0007669"/>
    <property type="project" value="TreeGrafter"/>
</dbReference>
<dbReference type="PANTHER" id="PTHR10217">
    <property type="entry name" value="VOLTAGE AND LIGAND GATED POTASSIUM CHANNEL"/>
    <property type="match status" value="1"/>
</dbReference>
<keyword evidence="1" id="KW-0633">Potassium transport</keyword>
<keyword evidence="3" id="KW-0406">Ion transport</keyword>
<dbReference type="Gene3D" id="1.10.287.70">
    <property type="match status" value="1"/>
</dbReference>
<feature type="domain" description="Cyclic nucleotide-binding" evidence="7">
    <location>
        <begin position="517"/>
        <end position="564"/>
    </location>
</feature>
<accession>A0A1R2CS32</accession>
<dbReference type="InterPro" id="IPR000595">
    <property type="entry name" value="cNMP-bd_dom"/>
</dbReference>
<dbReference type="InterPro" id="IPR014710">
    <property type="entry name" value="RmlC-like_jellyroll"/>
</dbReference>
<name>A0A1R2CS32_9CILI</name>
<feature type="transmembrane region" description="Helical" evidence="6">
    <location>
        <begin position="275"/>
        <end position="300"/>
    </location>
</feature>
<protein>
    <recommendedName>
        <fullName evidence="7">Cyclic nucleotide-binding domain-containing protein</fullName>
    </recommendedName>
</protein>
<dbReference type="OrthoDB" id="313376at2759"/>
<dbReference type="Pfam" id="PF00027">
    <property type="entry name" value="cNMP_binding"/>
    <property type="match status" value="1"/>
</dbReference>
<keyword evidence="9" id="KW-1185">Reference proteome</keyword>
<proteinExistence type="predicted"/>
<dbReference type="GO" id="GO:0005886">
    <property type="term" value="C:plasma membrane"/>
    <property type="evidence" value="ECO:0007669"/>
    <property type="project" value="TreeGrafter"/>
</dbReference>
<keyword evidence="6" id="KW-0812">Transmembrane</keyword>
<sequence length="921" mass="105646">MKNDKDSIDTNILPMPANAQNFLFPPRHQESTFTAELSNIMDDYKIPIEKTYRYLIRTHKRFRMLWDLFTVVLTFYIAITVPFFVAFYMDFEVQFLLVNLAIDVVFVVDILLNFITSYIDDEGEVTEYRKIARNYASKMFAVDLISCLPFDVVLAICGFRNGHYYFWALLINMFKMPKLARTSRVISFWQASDEAKAGAKMGLLFFYICLWVHISGCLWFIEITKSSKWTPALDSYKTIEYFYDIDIFYQYFTCFYYGVWLSMGNDVYPTSEGEYFLSSLLMIIGTVGMAILLGEVAVIMTNLNQQQALFQEILDEASQNLSNIGINKELTLKVLNRISEAHNSLRSHEEYEIFQQYVSPSIKYQIAETLYDPVLSKNPVFNGENNLLQFLLKKMKIKFCKDEEEIIAEGQDSNCMYFLISGEVKILAFNHEEKKNSKVCFLKPGSHFGEIGLIYNTQRRATAIAEGYCTTAELSKNDFFSLTSMNSNVIPKLREFTENYSDPAKMFISESLLMQEYFNSLPQNLLHEVPFMMNIKKLEKGSYLFKPGDIFKNIIILIEGTLELSVSINDKYIQHLKIDEGIADVSTMRKSSSHNGNADFSKRKFDLFSVNGLKRKTELFPYIRSDGLISSSKNESTIPINAQKLGDFIQEIVLLIIKPGAVLNSNLALCSATTLLQCKALDSCVLYYLPISHIENFSKQNFSFNRAVYISHKRILNLKTIENMQNIDVLYMNIQKNKTSLLWKEAILKVIIKNRTEIRKRFKNMSSLSSKLRAILACEEAGNKELAEKVVKGEVLPDLISEDGKMISEKNIDNTGLPASHPIIGKFKSALDELSNPQGYTLTLYNNFAKELLNETEKVETMKKDLSGIKDFLTNYIEKNKGQSIVESKPKQNAVPDLEFPKTQEIKAKKAHNLLANLKNK</sequence>